<organism evidence="1">
    <name type="scientific">Lepeophtheirus salmonis</name>
    <name type="common">Salmon louse</name>
    <name type="synonym">Caligus salmonis</name>
    <dbReference type="NCBI Taxonomy" id="72036"/>
    <lineage>
        <taxon>Eukaryota</taxon>
        <taxon>Metazoa</taxon>
        <taxon>Ecdysozoa</taxon>
        <taxon>Arthropoda</taxon>
        <taxon>Crustacea</taxon>
        <taxon>Multicrustacea</taxon>
        <taxon>Hexanauplia</taxon>
        <taxon>Copepoda</taxon>
        <taxon>Siphonostomatoida</taxon>
        <taxon>Caligidae</taxon>
        <taxon>Lepeophtheirus</taxon>
    </lineage>
</organism>
<dbReference type="EMBL" id="HACA01017424">
    <property type="protein sequence ID" value="CDW34785.1"/>
    <property type="molecule type" value="Transcribed_RNA"/>
</dbReference>
<reference evidence="1" key="1">
    <citation type="submission" date="2014-05" db="EMBL/GenBank/DDBJ databases">
        <authorList>
            <person name="Chronopoulou M."/>
        </authorList>
    </citation>
    <scope>NUCLEOTIDE SEQUENCE</scope>
    <source>
        <tissue evidence="1">Whole organism</tissue>
    </source>
</reference>
<accession>A0A0K2U9N9</accession>
<proteinExistence type="predicted"/>
<name>A0A0K2U9N9_LEPSM</name>
<evidence type="ECO:0000313" key="1">
    <source>
        <dbReference type="EMBL" id="CDW34785.1"/>
    </source>
</evidence>
<protein>
    <submittedName>
        <fullName evidence="1">Uncharacterized protein</fullName>
    </submittedName>
</protein>
<sequence>MVCQEEYICIFVSLSLYFLRTSKRGINWVSSSFNILDDDRKEVQPLEYAL</sequence>
<dbReference type="AlphaFoldDB" id="A0A0K2U9N9"/>